<accession>A0AAU9UTB5</accession>
<name>A0AAU9UTB5_EUPED</name>
<reference evidence="1" key="1">
    <citation type="submission" date="2022-03" db="EMBL/GenBank/DDBJ databases">
        <authorList>
            <person name="Tunstrom K."/>
        </authorList>
    </citation>
    <scope>NUCLEOTIDE SEQUENCE</scope>
</reference>
<sequence>MVFAMRLLGVGREGINIFCSMMDICQGISIGIYYSCLENVYTAAFAVYDLIISKGIDEEKNLISASDPNANSTNFTAVISGKIKKYSDIETYNDWYEDHKEFCTINHKGSAGKMEVDAIIAMFSRSVQKHQVKYVKYTHRHN</sequence>
<proteinExistence type="predicted"/>
<dbReference type="AlphaFoldDB" id="A0AAU9UTB5"/>
<keyword evidence="2" id="KW-1185">Reference proteome</keyword>
<protein>
    <submittedName>
        <fullName evidence="1">Uncharacterized protein</fullName>
    </submittedName>
</protein>
<organism evidence="1 2">
    <name type="scientific">Euphydryas editha</name>
    <name type="common">Edith's checkerspot</name>
    <dbReference type="NCBI Taxonomy" id="104508"/>
    <lineage>
        <taxon>Eukaryota</taxon>
        <taxon>Metazoa</taxon>
        <taxon>Ecdysozoa</taxon>
        <taxon>Arthropoda</taxon>
        <taxon>Hexapoda</taxon>
        <taxon>Insecta</taxon>
        <taxon>Pterygota</taxon>
        <taxon>Neoptera</taxon>
        <taxon>Endopterygota</taxon>
        <taxon>Lepidoptera</taxon>
        <taxon>Glossata</taxon>
        <taxon>Ditrysia</taxon>
        <taxon>Papilionoidea</taxon>
        <taxon>Nymphalidae</taxon>
        <taxon>Nymphalinae</taxon>
        <taxon>Euphydryas</taxon>
    </lineage>
</organism>
<dbReference type="EMBL" id="CAKOGL010000023">
    <property type="protein sequence ID" value="CAH2100839.1"/>
    <property type="molecule type" value="Genomic_DNA"/>
</dbReference>
<comment type="caution">
    <text evidence="1">The sequence shown here is derived from an EMBL/GenBank/DDBJ whole genome shotgun (WGS) entry which is preliminary data.</text>
</comment>
<evidence type="ECO:0000313" key="2">
    <source>
        <dbReference type="Proteomes" id="UP001153954"/>
    </source>
</evidence>
<gene>
    <name evidence="1" type="ORF">EEDITHA_LOCUS15655</name>
</gene>
<dbReference type="Proteomes" id="UP001153954">
    <property type="component" value="Unassembled WGS sequence"/>
</dbReference>
<evidence type="ECO:0000313" key="1">
    <source>
        <dbReference type="EMBL" id="CAH2100839.1"/>
    </source>
</evidence>